<accession>A0A7N4NRK0</accession>
<evidence type="ECO:0000256" key="11">
    <source>
        <dbReference type="ARBA" id="ARBA00023157"/>
    </source>
</evidence>
<dbReference type="GO" id="GO:0045087">
    <property type="term" value="P:innate immune response"/>
    <property type="evidence" value="ECO:0007669"/>
    <property type="project" value="UniProtKB-KW"/>
</dbReference>
<keyword evidence="9" id="KW-0180">Complement pathway</keyword>
<evidence type="ECO:0000256" key="4">
    <source>
        <dbReference type="ARBA" id="ARBA00022525"/>
    </source>
</evidence>
<comment type="subcellular location">
    <subcellularLocation>
        <location evidence="1">Cell surface</location>
    </subcellularLocation>
    <subcellularLocation>
        <location evidence="2">Secreted</location>
    </subcellularLocation>
</comment>
<dbReference type="PANTHER" id="PTHR15427">
    <property type="entry name" value="EMILIN ELASTIN MICROFIBRIL INTERFACE-LOCATED PROTEIN ELASTIN MICROFIBRIL INTERFACER"/>
    <property type="match status" value="1"/>
</dbReference>
<dbReference type="GeneTree" id="ENSGT00940000162143"/>
<dbReference type="Proteomes" id="UP000007648">
    <property type="component" value="Unassembled WGS sequence"/>
</dbReference>
<evidence type="ECO:0000256" key="13">
    <source>
        <dbReference type="ARBA" id="ARBA00023278"/>
    </source>
</evidence>
<feature type="domain" description="C1q" evidence="16">
    <location>
        <begin position="216"/>
        <end position="352"/>
    </location>
</feature>
<feature type="region of interest" description="Disordered" evidence="15">
    <location>
        <begin position="134"/>
        <end position="213"/>
    </location>
</feature>
<protein>
    <recommendedName>
        <fullName evidence="3">Complement C1q subcomponent subunit A</fullName>
    </recommendedName>
</protein>
<evidence type="ECO:0000256" key="14">
    <source>
        <dbReference type="ARBA" id="ARBA00093497"/>
    </source>
</evidence>
<dbReference type="Gene3D" id="2.60.120.40">
    <property type="match status" value="1"/>
</dbReference>
<reference evidence="17" key="2">
    <citation type="submission" date="2025-08" db="UniProtKB">
        <authorList>
            <consortium name="Ensembl"/>
        </authorList>
    </citation>
    <scope>IDENTIFICATION</scope>
</reference>
<keyword evidence="10" id="KW-0176">Collagen</keyword>
<evidence type="ECO:0000256" key="9">
    <source>
        <dbReference type="ARBA" id="ARBA00022875"/>
    </source>
</evidence>
<evidence type="ECO:0000259" key="16">
    <source>
        <dbReference type="PROSITE" id="PS50871"/>
    </source>
</evidence>
<dbReference type="InterPro" id="IPR050392">
    <property type="entry name" value="Collagen/C1q_domain"/>
</dbReference>
<proteinExistence type="predicted"/>
<keyword evidence="13" id="KW-0379">Hydroxylation</keyword>
<dbReference type="SMART" id="SM00110">
    <property type="entry name" value="C1Q"/>
    <property type="match status" value="1"/>
</dbReference>
<evidence type="ECO:0000256" key="15">
    <source>
        <dbReference type="SAM" id="MobiDB-lite"/>
    </source>
</evidence>
<keyword evidence="11" id="KW-1015">Disulfide bond</keyword>
<evidence type="ECO:0000256" key="1">
    <source>
        <dbReference type="ARBA" id="ARBA00004241"/>
    </source>
</evidence>
<keyword evidence="18" id="KW-1185">Reference proteome</keyword>
<organism evidence="17 18">
    <name type="scientific">Sarcophilus harrisii</name>
    <name type="common">Tasmanian devil</name>
    <name type="synonym">Sarcophilus laniarius</name>
    <dbReference type="NCBI Taxonomy" id="9305"/>
    <lineage>
        <taxon>Eukaryota</taxon>
        <taxon>Metazoa</taxon>
        <taxon>Chordata</taxon>
        <taxon>Craniata</taxon>
        <taxon>Vertebrata</taxon>
        <taxon>Euteleostomi</taxon>
        <taxon>Mammalia</taxon>
        <taxon>Metatheria</taxon>
        <taxon>Dasyuromorphia</taxon>
        <taxon>Dasyuridae</taxon>
        <taxon>Sarcophilus</taxon>
    </lineage>
</organism>
<evidence type="ECO:0000256" key="10">
    <source>
        <dbReference type="ARBA" id="ARBA00023119"/>
    </source>
</evidence>
<sequence length="352" mass="37288">MDPRTAQHWLLSLGSCSFPPSWAPSWPLHCLGLPAPSLISAPRSNARGLALLPALARGEGWEAFPQASSQLAPAPSFFGPVQLGWAWMGHLPLTPLPPLGALLPTGSMASWAWLVGCVLATCLASTLPQNVCRAPDGRPGQPGAPGLDGRPGPKGERGEQGIPGARTGVRGPKGDEGEPGPPGKPGNRGFGGPSGPQGPQGIAGEKGPKGEVGRMQNQVKPAFSAIRRNPQENGNVVIFDSIITNQEDRYQSNTGKFICNFPGYYYFTFQVVSSGDLCLFIVSSKGGQTRRNLGFCDSNSKGLYQVNSGGTVLKLGERDEVWIETDPQRGNKIYNGRDVDSIFSGFLLFPSN</sequence>
<evidence type="ECO:0000256" key="2">
    <source>
        <dbReference type="ARBA" id="ARBA00004613"/>
    </source>
</evidence>
<dbReference type="GO" id="GO:0006958">
    <property type="term" value="P:complement activation, classical pathway"/>
    <property type="evidence" value="ECO:0007669"/>
    <property type="project" value="UniProtKB-KW"/>
</dbReference>
<evidence type="ECO:0000256" key="3">
    <source>
        <dbReference type="ARBA" id="ARBA00013456"/>
    </source>
</evidence>
<keyword evidence="12" id="KW-0325">Glycoprotein</keyword>
<dbReference type="FunCoup" id="A0A7N4NRK0">
    <property type="interactions" value="89"/>
</dbReference>
<evidence type="ECO:0000256" key="6">
    <source>
        <dbReference type="ARBA" id="ARBA00022729"/>
    </source>
</evidence>
<reference evidence="17 18" key="1">
    <citation type="journal article" date="2011" name="Proc. Natl. Acad. Sci. U.S.A.">
        <title>Genetic diversity and population structure of the endangered marsupial Sarcophilus harrisii (Tasmanian devil).</title>
        <authorList>
            <person name="Miller W."/>
            <person name="Hayes V.M."/>
            <person name="Ratan A."/>
            <person name="Petersen D.C."/>
            <person name="Wittekindt N.E."/>
            <person name="Miller J."/>
            <person name="Walenz B."/>
            <person name="Knight J."/>
            <person name="Qi J."/>
            <person name="Zhao F."/>
            <person name="Wang Q."/>
            <person name="Bedoya-Reina O.C."/>
            <person name="Katiyar N."/>
            <person name="Tomsho L.P."/>
            <person name="Kasson L.M."/>
            <person name="Hardie R.A."/>
            <person name="Woodbridge P."/>
            <person name="Tindall E.A."/>
            <person name="Bertelsen M.F."/>
            <person name="Dixon D."/>
            <person name="Pyecroft S."/>
            <person name="Helgen K.M."/>
            <person name="Lesk A.M."/>
            <person name="Pringle T.H."/>
            <person name="Patterson N."/>
            <person name="Zhang Y."/>
            <person name="Kreiss A."/>
            <person name="Woods G.M."/>
            <person name="Jones M.E."/>
            <person name="Schuster S.C."/>
        </authorList>
    </citation>
    <scope>NUCLEOTIDE SEQUENCE [LARGE SCALE GENOMIC DNA]</scope>
</reference>
<feature type="compositionally biased region" description="Gly residues" evidence="15">
    <location>
        <begin position="186"/>
        <end position="195"/>
    </location>
</feature>
<dbReference type="Pfam" id="PF01391">
    <property type="entry name" value="Collagen"/>
    <property type="match status" value="1"/>
</dbReference>
<comment type="subunit">
    <text evidence="14">Core component of the complement C1 complex, a calcium-dependent complex composed of 1 molecule of the C1Q subcomplex, 2 molecules of C1R and 2 molecules of C1S. The C1Q subcomplex is composed 18 subunits: 3 chains of C1QA, C1QB, and C1QC trimerize to form 6 collagen-like triple helices connected to six globular ligand-recognition modules (C1q domain). Interacts with CR1 (via Sushi 24 and Sushi 25 domains). Interacts (via C-terminus) with CD33; this interaction activates CD33 inhibitory motifs.</text>
</comment>
<keyword evidence="4" id="KW-0964">Secreted</keyword>
<dbReference type="InterPro" id="IPR008983">
    <property type="entry name" value="Tumour_necrosis_fac-like_dom"/>
</dbReference>
<evidence type="ECO:0000256" key="7">
    <source>
        <dbReference type="ARBA" id="ARBA00022737"/>
    </source>
</evidence>
<name>A0A7N4NRK0_SARHA</name>
<dbReference type="Pfam" id="PF00386">
    <property type="entry name" value="C1q"/>
    <property type="match status" value="1"/>
</dbReference>
<dbReference type="FunFam" id="2.60.120.40:FF:000001">
    <property type="entry name" value="Complement C1q B chain"/>
    <property type="match status" value="1"/>
</dbReference>
<keyword evidence="6" id="KW-0732">Signal</keyword>
<dbReference type="GO" id="GO:0009986">
    <property type="term" value="C:cell surface"/>
    <property type="evidence" value="ECO:0007669"/>
    <property type="project" value="UniProtKB-SubCell"/>
</dbReference>
<dbReference type="PANTHER" id="PTHR15427:SF26">
    <property type="entry name" value="COMPLEMENT C1Q SUBCOMPONENT SUBUNIT A"/>
    <property type="match status" value="1"/>
</dbReference>
<dbReference type="PRINTS" id="PR00007">
    <property type="entry name" value="COMPLEMNTC1Q"/>
</dbReference>
<keyword evidence="7" id="KW-0677">Repeat</keyword>
<dbReference type="Ensembl" id="ENSSHAT00000036140.1">
    <property type="protein sequence ID" value="ENSSHAP00000026828.1"/>
    <property type="gene ID" value="ENSSHAG00000024110.1"/>
</dbReference>
<evidence type="ECO:0000256" key="5">
    <source>
        <dbReference type="ARBA" id="ARBA00022588"/>
    </source>
</evidence>
<dbReference type="InterPro" id="IPR008160">
    <property type="entry name" value="Collagen"/>
</dbReference>
<dbReference type="GO" id="GO:0005581">
    <property type="term" value="C:collagen trimer"/>
    <property type="evidence" value="ECO:0007669"/>
    <property type="project" value="UniProtKB-KW"/>
</dbReference>
<dbReference type="GO" id="GO:0005576">
    <property type="term" value="C:extracellular region"/>
    <property type="evidence" value="ECO:0007669"/>
    <property type="project" value="UniProtKB-SubCell"/>
</dbReference>
<reference evidence="17" key="3">
    <citation type="submission" date="2025-09" db="UniProtKB">
        <authorList>
            <consortium name="Ensembl"/>
        </authorList>
    </citation>
    <scope>IDENTIFICATION</scope>
</reference>
<evidence type="ECO:0000313" key="18">
    <source>
        <dbReference type="Proteomes" id="UP000007648"/>
    </source>
</evidence>
<dbReference type="PROSITE" id="PS50871">
    <property type="entry name" value="C1Q"/>
    <property type="match status" value="1"/>
</dbReference>
<keyword evidence="8" id="KW-0391">Immunity</keyword>
<evidence type="ECO:0000313" key="17">
    <source>
        <dbReference type="Ensembl" id="ENSSHAP00000026828.1"/>
    </source>
</evidence>
<dbReference type="InterPro" id="IPR001073">
    <property type="entry name" value="C1q_dom"/>
</dbReference>
<dbReference type="InParanoid" id="A0A7N4NRK0"/>
<dbReference type="PROSITE" id="PS51257">
    <property type="entry name" value="PROKAR_LIPOPROTEIN"/>
    <property type="match status" value="1"/>
</dbReference>
<evidence type="ECO:0000256" key="12">
    <source>
        <dbReference type="ARBA" id="ARBA00023180"/>
    </source>
</evidence>
<dbReference type="SUPFAM" id="SSF49842">
    <property type="entry name" value="TNF-like"/>
    <property type="match status" value="1"/>
</dbReference>
<keyword evidence="5" id="KW-0399">Innate immunity</keyword>
<evidence type="ECO:0000256" key="8">
    <source>
        <dbReference type="ARBA" id="ARBA00022859"/>
    </source>
</evidence>
<dbReference type="AlphaFoldDB" id="A0A7N4NRK0"/>